<organism evidence="2 3">
    <name type="scientific">Araneus ventricosus</name>
    <name type="common">Orbweaver spider</name>
    <name type="synonym">Epeira ventricosa</name>
    <dbReference type="NCBI Taxonomy" id="182803"/>
    <lineage>
        <taxon>Eukaryota</taxon>
        <taxon>Metazoa</taxon>
        <taxon>Ecdysozoa</taxon>
        <taxon>Arthropoda</taxon>
        <taxon>Chelicerata</taxon>
        <taxon>Arachnida</taxon>
        <taxon>Araneae</taxon>
        <taxon>Araneomorphae</taxon>
        <taxon>Entelegynae</taxon>
        <taxon>Araneoidea</taxon>
        <taxon>Araneidae</taxon>
        <taxon>Araneus</taxon>
    </lineage>
</organism>
<feature type="region of interest" description="Disordered" evidence="1">
    <location>
        <begin position="136"/>
        <end position="160"/>
    </location>
</feature>
<feature type="compositionally biased region" description="Acidic residues" evidence="1">
    <location>
        <begin position="136"/>
        <end position="149"/>
    </location>
</feature>
<dbReference type="AlphaFoldDB" id="A0A4Y2EDD4"/>
<dbReference type="EMBL" id="BGPR01169660">
    <property type="protein sequence ID" value="GBM26296.1"/>
    <property type="molecule type" value="Genomic_DNA"/>
</dbReference>
<dbReference type="OrthoDB" id="6511622at2759"/>
<reference evidence="2 3" key="1">
    <citation type="journal article" date="2019" name="Sci. Rep.">
        <title>Orb-weaving spider Araneus ventricosus genome elucidates the spidroin gene catalogue.</title>
        <authorList>
            <person name="Kono N."/>
            <person name="Nakamura H."/>
            <person name="Ohtoshi R."/>
            <person name="Moran D.A.P."/>
            <person name="Shinohara A."/>
            <person name="Yoshida Y."/>
            <person name="Fujiwara M."/>
            <person name="Mori M."/>
            <person name="Tomita M."/>
            <person name="Arakawa K."/>
        </authorList>
    </citation>
    <scope>NUCLEOTIDE SEQUENCE [LARGE SCALE GENOMIC DNA]</scope>
</reference>
<dbReference type="Proteomes" id="UP000499080">
    <property type="component" value="Unassembled WGS sequence"/>
</dbReference>
<evidence type="ECO:0000256" key="1">
    <source>
        <dbReference type="SAM" id="MobiDB-lite"/>
    </source>
</evidence>
<evidence type="ECO:0000313" key="3">
    <source>
        <dbReference type="Proteomes" id="UP000499080"/>
    </source>
</evidence>
<sequence>MEEHRRREEKNIKNGSERTKWNLSCKKYVLEQKEKNKNVEHLKSDNDSLVKTNAYYDKKKSWKLSLRKGDIVAVTRNPNTTGESTKTQPRYRGPMVTTEILPSDTYRISQLEPSNGRLYATTAHVSQLKAWKCWNEDDDDSSTNSDDEPEVGRPKRTVRNPLSYGTFMSDKKKFLISYFTSFYLL</sequence>
<accession>A0A4Y2EDD4</accession>
<gene>
    <name evidence="2" type="ORF">AVEN_219676_1</name>
</gene>
<comment type="caution">
    <text evidence="2">The sequence shown here is derived from an EMBL/GenBank/DDBJ whole genome shotgun (WGS) entry which is preliminary data.</text>
</comment>
<proteinExistence type="predicted"/>
<name>A0A4Y2EDD4_ARAVE</name>
<protein>
    <submittedName>
        <fullName evidence="2">Uncharacterized protein</fullName>
    </submittedName>
</protein>
<evidence type="ECO:0000313" key="2">
    <source>
        <dbReference type="EMBL" id="GBM26296.1"/>
    </source>
</evidence>
<keyword evidence="3" id="KW-1185">Reference proteome</keyword>